<proteinExistence type="predicted"/>
<evidence type="ECO:0000313" key="3">
    <source>
        <dbReference type="Proteomes" id="UP001341840"/>
    </source>
</evidence>
<feature type="compositionally biased region" description="Polar residues" evidence="1">
    <location>
        <begin position="68"/>
        <end position="93"/>
    </location>
</feature>
<keyword evidence="3" id="KW-1185">Reference proteome</keyword>
<organism evidence="2 3">
    <name type="scientific">Stylosanthes scabra</name>
    <dbReference type="NCBI Taxonomy" id="79078"/>
    <lineage>
        <taxon>Eukaryota</taxon>
        <taxon>Viridiplantae</taxon>
        <taxon>Streptophyta</taxon>
        <taxon>Embryophyta</taxon>
        <taxon>Tracheophyta</taxon>
        <taxon>Spermatophyta</taxon>
        <taxon>Magnoliopsida</taxon>
        <taxon>eudicotyledons</taxon>
        <taxon>Gunneridae</taxon>
        <taxon>Pentapetalae</taxon>
        <taxon>rosids</taxon>
        <taxon>fabids</taxon>
        <taxon>Fabales</taxon>
        <taxon>Fabaceae</taxon>
        <taxon>Papilionoideae</taxon>
        <taxon>50 kb inversion clade</taxon>
        <taxon>dalbergioids sensu lato</taxon>
        <taxon>Dalbergieae</taxon>
        <taxon>Pterocarpus clade</taxon>
        <taxon>Stylosanthes</taxon>
    </lineage>
</organism>
<feature type="region of interest" description="Disordered" evidence="1">
    <location>
        <begin position="68"/>
        <end position="97"/>
    </location>
</feature>
<reference evidence="2 3" key="1">
    <citation type="journal article" date="2023" name="Plants (Basel)">
        <title>Bridging the Gap: Combining Genomics and Transcriptomics Approaches to Understand Stylosanthes scabra, an Orphan Legume from the Brazilian Caatinga.</title>
        <authorList>
            <person name="Ferreira-Neto J.R.C."/>
            <person name="da Silva M.D."/>
            <person name="Binneck E."/>
            <person name="de Melo N.F."/>
            <person name="da Silva R.H."/>
            <person name="de Melo A.L.T.M."/>
            <person name="Pandolfi V."/>
            <person name="Bustamante F.O."/>
            <person name="Brasileiro-Vidal A.C."/>
            <person name="Benko-Iseppon A.M."/>
        </authorList>
    </citation>
    <scope>NUCLEOTIDE SEQUENCE [LARGE SCALE GENOMIC DNA]</scope>
    <source>
        <tissue evidence="2">Leaves</tissue>
    </source>
</reference>
<accession>A0ABU6ZJ39</accession>
<dbReference type="EMBL" id="JASCZI010272385">
    <property type="protein sequence ID" value="MED6221977.1"/>
    <property type="molecule type" value="Genomic_DNA"/>
</dbReference>
<comment type="caution">
    <text evidence="2">The sequence shown here is derived from an EMBL/GenBank/DDBJ whole genome shotgun (WGS) entry which is preliminary data.</text>
</comment>
<dbReference type="Proteomes" id="UP001341840">
    <property type="component" value="Unassembled WGS sequence"/>
</dbReference>
<gene>
    <name evidence="2" type="ORF">PIB30_060022</name>
</gene>
<evidence type="ECO:0000256" key="1">
    <source>
        <dbReference type="SAM" id="MobiDB-lite"/>
    </source>
</evidence>
<sequence length="114" mass="12747">MDSNIMFRNAFDAFGFKNSNLKTHQLGVMGLDDHFIKPNRSIDLLMTIGSGKTRKTVMADMKLSQGKSELSSVTGKQLRNTATETSPYGSNPDLSPMGTWRKFRSEIPWSVTRS</sequence>
<protein>
    <submittedName>
        <fullName evidence="2">Uncharacterized protein</fullName>
    </submittedName>
</protein>
<name>A0ABU6ZJ39_9FABA</name>
<evidence type="ECO:0000313" key="2">
    <source>
        <dbReference type="EMBL" id="MED6221977.1"/>
    </source>
</evidence>